<name>A0A445C0A5_ARAHY</name>
<evidence type="ECO:0000256" key="4">
    <source>
        <dbReference type="ARBA" id="ARBA00023136"/>
    </source>
</evidence>
<organism evidence="7 8">
    <name type="scientific">Arachis hypogaea</name>
    <name type="common">Peanut</name>
    <dbReference type="NCBI Taxonomy" id="3818"/>
    <lineage>
        <taxon>Eukaryota</taxon>
        <taxon>Viridiplantae</taxon>
        <taxon>Streptophyta</taxon>
        <taxon>Embryophyta</taxon>
        <taxon>Tracheophyta</taxon>
        <taxon>Spermatophyta</taxon>
        <taxon>Magnoliopsida</taxon>
        <taxon>eudicotyledons</taxon>
        <taxon>Gunneridae</taxon>
        <taxon>Pentapetalae</taxon>
        <taxon>rosids</taxon>
        <taxon>fabids</taxon>
        <taxon>Fabales</taxon>
        <taxon>Fabaceae</taxon>
        <taxon>Papilionoideae</taxon>
        <taxon>50 kb inversion clade</taxon>
        <taxon>dalbergioids sensu lato</taxon>
        <taxon>Dalbergieae</taxon>
        <taxon>Pterocarpus clade</taxon>
        <taxon>Arachis</taxon>
    </lineage>
</organism>
<evidence type="ECO:0000256" key="1">
    <source>
        <dbReference type="ARBA" id="ARBA00004606"/>
    </source>
</evidence>
<comment type="caution">
    <text evidence="7">The sequence shown here is derived from an EMBL/GenBank/DDBJ whole genome shotgun (WGS) entry which is preliminary data.</text>
</comment>
<dbReference type="PANTHER" id="PTHR31042:SF149">
    <property type="entry name" value="CORE-2_I-BRANCHING ENZYME"/>
    <property type="match status" value="1"/>
</dbReference>
<protein>
    <submittedName>
        <fullName evidence="7">Uncharacterized protein</fullName>
    </submittedName>
</protein>
<keyword evidence="2" id="KW-0328">Glycosyltransferase</keyword>
<dbReference type="Pfam" id="PF02485">
    <property type="entry name" value="Branch"/>
    <property type="match status" value="1"/>
</dbReference>
<dbReference type="PANTHER" id="PTHR31042">
    <property type="entry name" value="CORE-2/I-BRANCHING BETA-1,6-N-ACETYLGLUCOSAMINYLTRANSFERASE FAMILY PROTEIN-RELATED"/>
    <property type="match status" value="1"/>
</dbReference>
<dbReference type="GO" id="GO:0016757">
    <property type="term" value="F:glycosyltransferase activity"/>
    <property type="evidence" value="ECO:0007669"/>
    <property type="project" value="UniProtKB-KW"/>
</dbReference>
<keyword evidence="6" id="KW-0812">Transmembrane</keyword>
<dbReference type="STRING" id="3818.A0A445C0A5"/>
<evidence type="ECO:0000256" key="6">
    <source>
        <dbReference type="SAM" id="Phobius"/>
    </source>
</evidence>
<evidence type="ECO:0000256" key="2">
    <source>
        <dbReference type="ARBA" id="ARBA00022676"/>
    </source>
</evidence>
<proteinExistence type="predicted"/>
<comment type="subcellular location">
    <subcellularLocation>
        <location evidence="1">Membrane</location>
        <topology evidence="1">Single-pass type II membrane protein</topology>
    </subcellularLocation>
</comment>
<keyword evidence="8" id="KW-1185">Reference proteome</keyword>
<gene>
    <name evidence="7" type="ORF">Ahy_A08g040753</name>
</gene>
<evidence type="ECO:0000313" key="8">
    <source>
        <dbReference type="Proteomes" id="UP000289738"/>
    </source>
</evidence>
<accession>A0A445C0A5</accession>
<dbReference type="InterPro" id="IPR044174">
    <property type="entry name" value="BC10-like"/>
</dbReference>
<sequence>MVGTKRQSSSSSSSLIKRSIWIIAFVFVLSFFLVVAYYYQPKLKASQKGCYSSQGCGTNTNDVQLVKVEDNKEEVELVPRELTDEEMESRVVVKDILRLQTLQPKKPKVAFMFLTQGSLPFEKLWHMFFSGHEGKFSVYVHASRETPIHFSNYFIGRDIHSEPVAWGKFSMVEAEKRLLGNALLDPDNQHFVLLSESCVPVRPFQFVYKYLLFSNISFLDCYLDLGPHGNGRYIDYMMPEVEEKDFRKGSQVHIILIPYIMFPMQWFTMKRQHALIVMADNLYLRKFRDHCRPGMEGGRNCYSDEHYFPTFFHMIDPGGISNWSVTYVDWSEGKWHPRSFTAEEVNNRFLEALTSIDVCPHITSDEKRTIRFTPCMWKGSKRPCYLFARKFFPETLDNLVALFSNYSTLL</sequence>
<reference evidence="7 8" key="1">
    <citation type="submission" date="2019-01" db="EMBL/GenBank/DDBJ databases">
        <title>Sequencing of cultivated peanut Arachis hypogaea provides insights into genome evolution and oil improvement.</title>
        <authorList>
            <person name="Chen X."/>
        </authorList>
    </citation>
    <scope>NUCLEOTIDE SEQUENCE [LARGE SCALE GENOMIC DNA]</scope>
    <source>
        <strain evidence="8">cv. Fuhuasheng</strain>
        <tissue evidence="7">Leaves</tissue>
    </source>
</reference>
<keyword evidence="6" id="KW-1133">Transmembrane helix</keyword>
<keyword evidence="4 6" id="KW-0472">Membrane</keyword>
<evidence type="ECO:0000256" key="3">
    <source>
        <dbReference type="ARBA" id="ARBA00022679"/>
    </source>
</evidence>
<feature type="transmembrane region" description="Helical" evidence="6">
    <location>
        <begin position="20"/>
        <end position="39"/>
    </location>
</feature>
<dbReference type="InterPro" id="IPR003406">
    <property type="entry name" value="Glyco_trans_14"/>
</dbReference>
<keyword evidence="5" id="KW-0325">Glycoprotein</keyword>
<evidence type="ECO:0000313" key="7">
    <source>
        <dbReference type="EMBL" id="RYR44423.1"/>
    </source>
</evidence>
<keyword evidence="3" id="KW-0808">Transferase</keyword>
<dbReference type="GO" id="GO:0016020">
    <property type="term" value="C:membrane"/>
    <property type="evidence" value="ECO:0007669"/>
    <property type="project" value="UniProtKB-SubCell"/>
</dbReference>
<dbReference type="EMBL" id="SDMP01000008">
    <property type="protein sequence ID" value="RYR44423.1"/>
    <property type="molecule type" value="Genomic_DNA"/>
</dbReference>
<dbReference type="Proteomes" id="UP000289738">
    <property type="component" value="Chromosome A08"/>
</dbReference>
<evidence type="ECO:0000256" key="5">
    <source>
        <dbReference type="ARBA" id="ARBA00023180"/>
    </source>
</evidence>
<dbReference type="AlphaFoldDB" id="A0A445C0A5"/>